<dbReference type="Pfam" id="PF14493">
    <property type="entry name" value="HTH_40"/>
    <property type="match status" value="1"/>
</dbReference>
<evidence type="ECO:0000259" key="1">
    <source>
        <dbReference type="Pfam" id="PF14493"/>
    </source>
</evidence>
<evidence type="ECO:0000313" key="2">
    <source>
        <dbReference type="EMBL" id="EEN80451.1"/>
    </source>
</evidence>
<evidence type="ECO:0000313" key="3">
    <source>
        <dbReference type="Proteomes" id="UP000004525"/>
    </source>
</evidence>
<comment type="caution">
    <text evidence="2">The sequence shown here is derived from an EMBL/GenBank/DDBJ whole genome shotgun (WGS) entry which is preliminary data.</text>
</comment>
<name>C2JWW1_LACRM</name>
<reference evidence="2" key="1">
    <citation type="submission" date="2009-01" db="EMBL/GenBank/DDBJ databases">
        <authorList>
            <person name="Qin X."/>
            <person name="Bachman B."/>
            <person name="Battles P."/>
            <person name="Bell A."/>
            <person name="Bess C."/>
            <person name="Bickham C."/>
            <person name="Chaboub L."/>
            <person name="Chen D."/>
            <person name="Coyle M."/>
            <person name="Deiros D.R."/>
            <person name="Dinh H."/>
            <person name="Forbes L."/>
            <person name="Fowler G."/>
            <person name="Francisco L."/>
            <person name="Fu Q."/>
            <person name="Gubbala S."/>
            <person name="Hale W."/>
            <person name="Han Y."/>
            <person name="Hemphill L."/>
            <person name="Highlander S.K."/>
            <person name="Hirani K."/>
            <person name="Hogues M."/>
            <person name="Jackson L."/>
            <person name="Jakkamsetti A."/>
            <person name="Javaid M."/>
            <person name="Jiang H."/>
            <person name="Korchina V."/>
            <person name="Kovar C."/>
            <person name="Lara F."/>
            <person name="Lee S."/>
            <person name="Mata R."/>
            <person name="Mathew T."/>
            <person name="Moen C."/>
            <person name="Morales K."/>
            <person name="Munidasa M."/>
            <person name="Nazareth L."/>
            <person name="Ngo R."/>
            <person name="Nguyen L."/>
            <person name="Okwuonu G."/>
            <person name="Ongeri F."/>
            <person name="Patil S."/>
            <person name="Petrosino J."/>
            <person name="Pham C."/>
            <person name="Pham P."/>
            <person name="Pu L.-L."/>
            <person name="Puazo M."/>
            <person name="Raj R."/>
            <person name="Reid J."/>
            <person name="Rouhana J."/>
            <person name="Saada N."/>
            <person name="Shang Y."/>
            <person name="Simmons D."/>
            <person name="Thornton R."/>
            <person name="Warren J."/>
            <person name="Weissenberger G."/>
            <person name="Zhang J."/>
            <person name="Zhang L."/>
            <person name="Zhou C."/>
            <person name="Zhu D."/>
            <person name="Muzny D."/>
            <person name="Worley K."/>
            <person name="Gibbs R."/>
        </authorList>
    </citation>
    <scope>NUCLEOTIDE SEQUENCE [LARGE SCALE GENOMIC DNA]</scope>
    <source>
        <strain evidence="2">LMS2-1</strain>
    </source>
</reference>
<feature type="domain" description="Helicase Helix-turn-helix" evidence="1">
    <location>
        <begin position="263"/>
        <end position="317"/>
    </location>
</feature>
<organism evidence="2 3">
    <name type="scientific">Lacticaseibacillus rhamnosus (strain LMS2-1)</name>
    <dbReference type="NCBI Taxonomy" id="525361"/>
    <lineage>
        <taxon>Bacteria</taxon>
        <taxon>Bacillati</taxon>
        <taxon>Bacillota</taxon>
        <taxon>Bacilli</taxon>
        <taxon>Lactobacillales</taxon>
        <taxon>Lactobacillaceae</taxon>
        <taxon>Lacticaseibacillus</taxon>
    </lineage>
</organism>
<accession>C2JWW1</accession>
<gene>
    <name evidence="2" type="ORF">HMPREF0539_1432</name>
</gene>
<dbReference type="EMBL" id="ACIZ01000059">
    <property type="protein sequence ID" value="EEN80451.1"/>
    <property type="molecule type" value="Genomic_DNA"/>
</dbReference>
<keyword evidence="3" id="KW-1185">Reference proteome</keyword>
<dbReference type="Proteomes" id="UP000004525">
    <property type="component" value="Unassembled WGS sequence"/>
</dbReference>
<proteinExistence type="predicted"/>
<protein>
    <recommendedName>
        <fullName evidence="1">Helicase Helix-turn-helix domain-containing protein</fullName>
    </recommendedName>
</protein>
<dbReference type="HOGENOM" id="CLU_066169_1_0_9"/>
<sequence>MLIEDSFIIFSLTTPKYTIINEKEVIGLLTDLAIQFFDTQPRRERAVFGLLAGKKTISNLYAALTHQQLQWLQLYPSLSKELFLQTVAQLKMHGQLTTTETGLVLTAKGQQFQRQAAKRVPLPTYYQPWMHLSKFAPRFFLAIQVLSEASYHSQAYRPISTDWANQQAVKRWYRQLNIESAIADLIALFERLPPQLADILAANLIGHEYAGQAQPPTLSARFRRINALAALVNEIAGIKDEGNPWYELWGGPQDLVTRPARYSLQQVQAGVGLKAIASKSHRKLSTVKEHLLLAAIMGESLPVEQLIPQPIHQALDQIDHWQDHQVLLDAVPASDFFQVRLFQILKLQGRWSRVAT</sequence>
<dbReference type="InterPro" id="IPR029491">
    <property type="entry name" value="Helicase_HTH"/>
</dbReference>
<dbReference type="AlphaFoldDB" id="C2JWW1"/>